<comment type="similarity">
    <text evidence="3 11">Belongs to the snRNP Sm proteins family.</text>
</comment>
<dbReference type="PROSITE" id="PS52002">
    <property type="entry name" value="SM"/>
    <property type="match status" value="1"/>
</dbReference>
<evidence type="ECO:0000256" key="8">
    <source>
        <dbReference type="ARBA" id="ARBA00023187"/>
    </source>
</evidence>
<feature type="domain" description="Sm" evidence="12">
    <location>
        <begin position="17"/>
        <end position="90"/>
    </location>
</feature>
<dbReference type="SMART" id="SM00651">
    <property type="entry name" value="Sm"/>
    <property type="match status" value="1"/>
</dbReference>
<keyword evidence="4" id="KW-0963">Cytoplasm</keyword>
<dbReference type="GO" id="GO:0005737">
    <property type="term" value="C:cytoplasm"/>
    <property type="evidence" value="ECO:0007669"/>
    <property type="project" value="UniProtKB-SubCell"/>
</dbReference>
<comment type="function">
    <text evidence="11">Plays a role in pre-mRNA splicing as a core component of the spliceosomal U1, U2, U4 and U5 small nuclear ribonucleoproteins (snRNPs), the building blocks of the spliceosome.</text>
</comment>
<evidence type="ECO:0000256" key="2">
    <source>
        <dbReference type="ARBA" id="ARBA00004496"/>
    </source>
</evidence>
<accession>A0AAN7TZ37</accession>
<dbReference type="GO" id="GO:0005686">
    <property type="term" value="C:U2 snRNP"/>
    <property type="evidence" value="ECO:0007669"/>
    <property type="project" value="UniProtKB-UniRule"/>
</dbReference>
<comment type="subcellular location">
    <subcellularLocation>
        <location evidence="2">Cytoplasm</location>
    </subcellularLocation>
    <subcellularLocation>
        <location evidence="1 11">Nucleus</location>
    </subcellularLocation>
</comment>
<dbReference type="GO" id="GO:0005681">
    <property type="term" value="C:spliceosomal complex"/>
    <property type="evidence" value="ECO:0007669"/>
    <property type="project" value="UniProtKB-KW"/>
</dbReference>
<evidence type="ECO:0000259" key="12">
    <source>
        <dbReference type="PROSITE" id="PS52002"/>
    </source>
</evidence>
<evidence type="ECO:0000256" key="10">
    <source>
        <dbReference type="ARBA" id="ARBA00023274"/>
    </source>
</evidence>
<dbReference type="AlphaFoldDB" id="A0AAN7TZ37"/>
<dbReference type="CDD" id="cd01718">
    <property type="entry name" value="Sm_E"/>
    <property type="match status" value="1"/>
</dbReference>
<keyword evidence="6 11" id="KW-0747">Spliceosome</keyword>
<evidence type="ECO:0000256" key="5">
    <source>
        <dbReference type="ARBA" id="ARBA00022664"/>
    </source>
</evidence>
<dbReference type="SUPFAM" id="SSF50182">
    <property type="entry name" value="Sm-like ribonucleoproteins"/>
    <property type="match status" value="1"/>
</dbReference>
<dbReference type="PANTHER" id="PTHR11193">
    <property type="entry name" value="SMALL NUCLEAR RIBONUCLEOPROTEIN E"/>
    <property type="match status" value="1"/>
</dbReference>
<keyword evidence="9 11" id="KW-0539">Nucleus</keyword>
<keyword evidence="7 11" id="KW-0694">RNA-binding</keyword>
<dbReference type="InterPro" id="IPR010920">
    <property type="entry name" value="LSM_dom_sf"/>
</dbReference>
<name>A0AAN7TZ37_9MYCE</name>
<evidence type="ECO:0000256" key="3">
    <source>
        <dbReference type="ARBA" id="ARBA00006850"/>
    </source>
</evidence>
<keyword evidence="10 11" id="KW-0687">Ribonucleoprotein</keyword>
<dbReference type="Pfam" id="PF01423">
    <property type="entry name" value="LSM"/>
    <property type="match status" value="1"/>
</dbReference>
<dbReference type="GO" id="GO:0005682">
    <property type="term" value="C:U5 snRNP"/>
    <property type="evidence" value="ECO:0007669"/>
    <property type="project" value="UniProtKB-UniRule"/>
</dbReference>
<evidence type="ECO:0000256" key="1">
    <source>
        <dbReference type="ARBA" id="ARBA00004123"/>
    </source>
</evidence>
<evidence type="ECO:0000256" key="6">
    <source>
        <dbReference type="ARBA" id="ARBA00022728"/>
    </source>
</evidence>
<evidence type="ECO:0000256" key="4">
    <source>
        <dbReference type="ARBA" id="ARBA00022490"/>
    </source>
</evidence>
<organism evidence="13 14">
    <name type="scientific">Dictyostelium firmibasis</name>
    <dbReference type="NCBI Taxonomy" id="79012"/>
    <lineage>
        <taxon>Eukaryota</taxon>
        <taxon>Amoebozoa</taxon>
        <taxon>Evosea</taxon>
        <taxon>Eumycetozoa</taxon>
        <taxon>Dictyostelia</taxon>
        <taxon>Dictyosteliales</taxon>
        <taxon>Dictyosteliaceae</taxon>
        <taxon>Dictyostelium</taxon>
    </lineage>
</organism>
<dbReference type="EMBL" id="JAVFKY010000003">
    <property type="protein sequence ID" value="KAK5578802.1"/>
    <property type="molecule type" value="Genomic_DNA"/>
</dbReference>
<protein>
    <recommendedName>
        <fullName evidence="11">Small nuclear ribonucleoprotein E</fullName>
        <shortName evidence="11">snRNP-E</shortName>
    </recommendedName>
    <alternativeName>
        <fullName evidence="11">Sm protein E</fullName>
    </alternativeName>
</protein>
<dbReference type="GO" id="GO:0046540">
    <property type="term" value="C:U4/U6 x U5 tri-snRNP complex"/>
    <property type="evidence" value="ECO:0007669"/>
    <property type="project" value="UniProtKB-UniRule"/>
</dbReference>
<dbReference type="InterPro" id="IPR001163">
    <property type="entry name" value="Sm_dom_euk/arc"/>
</dbReference>
<dbReference type="Gene3D" id="2.30.30.100">
    <property type="match status" value="1"/>
</dbReference>
<evidence type="ECO:0000256" key="7">
    <source>
        <dbReference type="ARBA" id="ARBA00022884"/>
    </source>
</evidence>
<dbReference type="InterPro" id="IPR027078">
    <property type="entry name" value="snRNP-E"/>
</dbReference>
<keyword evidence="8 11" id="KW-0508">mRNA splicing</keyword>
<dbReference type="FunFam" id="2.30.30.100:FF:000157">
    <property type="entry name" value="Small nuclear ribonucleoprotein E"/>
    <property type="match status" value="1"/>
</dbReference>
<evidence type="ECO:0000313" key="13">
    <source>
        <dbReference type="EMBL" id="KAK5578802.1"/>
    </source>
</evidence>
<keyword evidence="14" id="KW-1185">Reference proteome</keyword>
<proteinExistence type="inferred from homology"/>
<comment type="caution">
    <text evidence="13">The sequence shown here is derived from an EMBL/GenBank/DDBJ whole genome shotgun (WGS) entry which is preliminary data.</text>
</comment>
<reference evidence="13 14" key="1">
    <citation type="submission" date="2023-11" db="EMBL/GenBank/DDBJ databases">
        <title>Dfirmibasis_genome.</title>
        <authorList>
            <person name="Edelbroek B."/>
            <person name="Kjellin J."/>
            <person name="Jerlstrom-Hultqvist J."/>
            <person name="Soderbom F."/>
        </authorList>
    </citation>
    <scope>NUCLEOTIDE SEQUENCE [LARGE SCALE GENOMIC DNA]</scope>
    <source>
        <strain evidence="13 14">TNS-C-14</strain>
    </source>
</reference>
<keyword evidence="5 11" id="KW-0507">mRNA processing</keyword>
<dbReference type="GO" id="GO:0005685">
    <property type="term" value="C:U1 snRNP"/>
    <property type="evidence" value="ECO:0007669"/>
    <property type="project" value="UniProtKB-UniRule"/>
</dbReference>
<sequence>MSGRHHAKSVMIKPITLIFKFLTQKTEVQIMLFENTDIRIQGVIIGLDEYMNLVLDNASELSIKKKTKKPLGQILLKGDNISLVLEAATRPIV</sequence>
<dbReference type="Proteomes" id="UP001344447">
    <property type="component" value="Unassembled WGS sequence"/>
</dbReference>
<evidence type="ECO:0000256" key="9">
    <source>
        <dbReference type="ARBA" id="ARBA00023242"/>
    </source>
</evidence>
<evidence type="ECO:0000313" key="14">
    <source>
        <dbReference type="Proteomes" id="UP001344447"/>
    </source>
</evidence>
<dbReference type="GO" id="GO:0003723">
    <property type="term" value="F:RNA binding"/>
    <property type="evidence" value="ECO:0007669"/>
    <property type="project" value="UniProtKB-KW"/>
</dbReference>
<dbReference type="GO" id="GO:0000387">
    <property type="term" value="P:spliceosomal snRNP assembly"/>
    <property type="evidence" value="ECO:0007669"/>
    <property type="project" value="UniProtKB-UniRule"/>
</dbReference>
<dbReference type="InterPro" id="IPR047575">
    <property type="entry name" value="Sm"/>
</dbReference>
<gene>
    <name evidence="13" type="ORF">RB653_008475</name>
</gene>
<evidence type="ECO:0000256" key="11">
    <source>
        <dbReference type="RuleBase" id="RU365053"/>
    </source>
</evidence>
<dbReference type="GO" id="GO:0005687">
    <property type="term" value="C:U4 snRNP"/>
    <property type="evidence" value="ECO:0007669"/>
    <property type="project" value="UniProtKB-UniRule"/>
</dbReference>